<feature type="domain" description="Mycothiol-dependent maleylpyruvate isomerase metal-binding" evidence="2">
    <location>
        <begin position="17"/>
        <end position="156"/>
    </location>
</feature>
<dbReference type="InterPro" id="IPR010872">
    <property type="entry name" value="MDMPI_C-term_domain"/>
</dbReference>
<protein>
    <submittedName>
        <fullName evidence="3">Uncharacterized protein (TIGR03083 family)</fullName>
    </submittedName>
</protein>
<feature type="domain" description="MDMPI C-terminal" evidence="1">
    <location>
        <begin position="172"/>
        <end position="265"/>
    </location>
</feature>
<dbReference type="InterPro" id="IPR017517">
    <property type="entry name" value="Maleyloyr_isom"/>
</dbReference>
<dbReference type="NCBIfam" id="TIGR03083">
    <property type="entry name" value="maleylpyruvate isomerase family mycothiol-dependent enzyme"/>
    <property type="match status" value="1"/>
</dbReference>
<dbReference type="SUPFAM" id="SSF109854">
    <property type="entry name" value="DinB/YfiT-like putative metalloenzymes"/>
    <property type="match status" value="1"/>
</dbReference>
<dbReference type="RefSeq" id="WP_106179542.1">
    <property type="nucleotide sequence ID" value="NZ_PVNH01000006.1"/>
</dbReference>
<dbReference type="Proteomes" id="UP000238362">
    <property type="component" value="Unassembled WGS sequence"/>
</dbReference>
<proteinExistence type="predicted"/>
<dbReference type="GO" id="GO:0046872">
    <property type="term" value="F:metal ion binding"/>
    <property type="evidence" value="ECO:0007669"/>
    <property type="project" value="InterPro"/>
</dbReference>
<dbReference type="Pfam" id="PF07398">
    <property type="entry name" value="MDMPI_C"/>
    <property type="match status" value="1"/>
</dbReference>
<evidence type="ECO:0000259" key="1">
    <source>
        <dbReference type="Pfam" id="PF07398"/>
    </source>
</evidence>
<dbReference type="OrthoDB" id="154293at2"/>
<evidence type="ECO:0000259" key="2">
    <source>
        <dbReference type="Pfam" id="PF11716"/>
    </source>
</evidence>
<dbReference type="EMBL" id="PVNH01000006">
    <property type="protein sequence ID" value="PRX46992.1"/>
    <property type="molecule type" value="Genomic_DNA"/>
</dbReference>
<dbReference type="AlphaFoldDB" id="A0A2T0LTC2"/>
<accession>A0A2T0LTC2</accession>
<dbReference type="Pfam" id="PF11716">
    <property type="entry name" value="MDMPI_N"/>
    <property type="match status" value="1"/>
</dbReference>
<organism evidence="3 4">
    <name type="scientific">Prauserella shujinwangii</name>
    <dbReference type="NCBI Taxonomy" id="1453103"/>
    <lineage>
        <taxon>Bacteria</taxon>
        <taxon>Bacillati</taxon>
        <taxon>Actinomycetota</taxon>
        <taxon>Actinomycetes</taxon>
        <taxon>Pseudonocardiales</taxon>
        <taxon>Pseudonocardiaceae</taxon>
        <taxon>Prauserella</taxon>
    </lineage>
</organism>
<dbReference type="InterPro" id="IPR034660">
    <property type="entry name" value="DinB/YfiT-like"/>
</dbReference>
<name>A0A2T0LTC2_9PSEU</name>
<sequence length="275" mass="29851">MTTTTGFDKDVITAALTTQWESLDALLASLPDATWDEPSRLPGWRVRDIVAHVIGTEASLLGEQAPEPGVDVTGLAHVRNEIAAFNECWVLSLRDWSPHRVLDRFRDVVARRRAALEAMTQEDFDAPSWTPVGQRTYGRFMRIRLFDTWLHEQDIRDAAGLPGHEAGPCAEQAFDEFAESLGFVIGKRAGAPDGSGVTLELTGPLRRSVHVAVDGRAAVVPELPGPATVTLRLSSGLFARLAGGRVAAEEGLPDVEIDGDTALGERVVRHLAFTI</sequence>
<evidence type="ECO:0000313" key="4">
    <source>
        <dbReference type="Proteomes" id="UP000238362"/>
    </source>
</evidence>
<reference evidence="3 4" key="1">
    <citation type="submission" date="2018-03" db="EMBL/GenBank/DDBJ databases">
        <title>Genomic Encyclopedia of Type Strains, Phase III (KMG-III): the genomes of soil and plant-associated and newly described type strains.</title>
        <authorList>
            <person name="Whitman W."/>
        </authorList>
    </citation>
    <scope>NUCLEOTIDE SEQUENCE [LARGE SCALE GENOMIC DNA]</scope>
    <source>
        <strain evidence="3 4">CGMCC 4.7125</strain>
    </source>
</reference>
<keyword evidence="4" id="KW-1185">Reference proteome</keyword>
<dbReference type="InterPro" id="IPR024344">
    <property type="entry name" value="MDMPI_metal-binding"/>
</dbReference>
<dbReference type="Gene3D" id="1.20.120.450">
    <property type="entry name" value="dinb family like domain"/>
    <property type="match status" value="1"/>
</dbReference>
<gene>
    <name evidence="3" type="ORF">B0I33_10689</name>
</gene>
<comment type="caution">
    <text evidence="3">The sequence shown here is derived from an EMBL/GenBank/DDBJ whole genome shotgun (WGS) entry which is preliminary data.</text>
</comment>
<evidence type="ECO:0000313" key="3">
    <source>
        <dbReference type="EMBL" id="PRX46992.1"/>
    </source>
</evidence>